<reference evidence="1 2" key="1">
    <citation type="submission" date="2017-11" db="EMBL/GenBank/DDBJ databases">
        <title>Draft Genome Sequence of Sporolactobacillus inulinus NBRC 111894 Isolated from Koso, a Japanese Sugar-Vegetable Fermented Beverage.</title>
        <authorList>
            <person name="Chiou T.Y."/>
            <person name="Oshima K."/>
            <person name="Suda W."/>
            <person name="Hattori M."/>
            <person name="Takahashi T."/>
        </authorList>
    </citation>
    <scope>NUCLEOTIDE SEQUENCE [LARGE SCALE GENOMIC DNA]</scope>
    <source>
        <strain evidence="1 2">NBRC111894</strain>
    </source>
</reference>
<evidence type="ECO:0000313" key="2">
    <source>
        <dbReference type="Proteomes" id="UP000319716"/>
    </source>
</evidence>
<dbReference type="EMBL" id="BEXB01000010">
    <property type="protein sequence ID" value="GAY75974.1"/>
    <property type="molecule type" value="Genomic_DNA"/>
</dbReference>
<dbReference type="AlphaFoldDB" id="A0A4Y1ZAC7"/>
<name>A0A4Y1ZAC7_9BACL</name>
<comment type="caution">
    <text evidence="1">The sequence shown here is derived from an EMBL/GenBank/DDBJ whole genome shotgun (WGS) entry which is preliminary data.</text>
</comment>
<accession>A0A4Y1ZAC7</accession>
<gene>
    <name evidence="1" type="ORF">NBRC111894_1528</name>
</gene>
<dbReference type="Proteomes" id="UP000319716">
    <property type="component" value="Unassembled WGS sequence"/>
</dbReference>
<proteinExistence type="predicted"/>
<sequence>MYTYNNINLPKYFLKVKFFLEISQDSNTHLIFIIHYFHEQKGISK</sequence>
<protein>
    <submittedName>
        <fullName evidence="1">Uncharacterized protein</fullName>
    </submittedName>
</protein>
<evidence type="ECO:0000313" key="1">
    <source>
        <dbReference type="EMBL" id="GAY75974.1"/>
    </source>
</evidence>
<organism evidence="1 2">
    <name type="scientific">Sporolactobacillus inulinus</name>
    <dbReference type="NCBI Taxonomy" id="2078"/>
    <lineage>
        <taxon>Bacteria</taxon>
        <taxon>Bacillati</taxon>
        <taxon>Bacillota</taxon>
        <taxon>Bacilli</taxon>
        <taxon>Bacillales</taxon>
        <taxon>Sporolactobacillaceae</taxon>
        <taxon>Sporolactobacillus</taxon>
    </lineage>
</organism>